<proteinExistence type="predicted"/>
<dbReference type="EMBL" id="JAEUGD010000058">
    <property type="protein sequence ID" value="MBL6448002.1"/>
    <property type="molecule type" value="Genomic_DNA"/>
</dbReference>
<dbReference type="Gene3D" id="3.30.1380.20">
    <property type="entry name" value="Trafficking protein particle complex subunit 3"/>
    <property type="match status" value="1"/>
</dbReference>
<dbReference type="RefSeq" id="WP_202857542.1">
    <property type="nucleotide sequence ID" value="NZ_JAEUGD010000058.1"/>
</dbReference>
<dbReference type="SUPFAM" id="SSF111126">
    <property type="entry name" value="Ligand-binding domain in the NO signalling and Golgi transport"/>
    <property type="match status" value="1"/>
</dbReference>
<gene>
    <name evidence="1" type="ORF">JMN32_16920</name>
</gene>
<evidence type="ECO:0000313" key="1">
    <source>
        <dbReference type="EMBL" id="MBL6448002.1"/>
    </source>
</evidence>
<sequence>MSIKILRGEFYPDRNAYVAAGEPAIFHCHHYNSYLQAVLLDASSYIDGIETLLADSAQEIAHTQFKAFYGSNSLNEEERKKAVEDYFKFAGFGKIDLKGIDATGGVVETSSDHYGVAFKSKFGINKKPVSYFTCGYLAGAIEAIYDMELGSLEANQDLCIGKGDEISRFTIIRSNNRKNKLIASQQEGNYQLHSLIQPDTTKVDYTAIRQALTNMPLEGAENTGLIDAFGVLLTRHYANYYCNISYGFLDLFTTQMGIDQIEIAKELMTEAGHVCAFNTFGGIMQSNEWNAMIKPMLSSKEDWIHGITAVVNSFGWGFWEIQELTDEKIIMKITGGYEANAYLGRYKEKPSIPISFLASGGVAGLMNLVYVLDLPGRTPVTLDENLYREISNKPEFFKAKQLKCRALGDEFDLIEAVKG</sequence>
<evidence type="ECO:0000313" key="2">
    <source>
        <dbReference type="Proteomes" id="UP000614216"/>
    </source>
</evidence>
<dbReference type="InterPro" id="IPR024096">
    <property type="entry name" value="NO_sig/Golgi_transp_ligand-bd"/>
</dbReference>
<dbReference type="Proteomes" id="UP000614216">
    <property type="component" value="Unassembled WGS sequence"/>
</dbReference>
<name>A0A937G009_9BACT</name>
<reference evidence="1" key="1">
    <citation type="submission" date="2021-01" db="EMBL/GenBank/DDBJ databases">
        <title>Fulvivirga kasyanovii gen. nov., sp nov., a novel member of the phylum Bacteroidetes isolated from seawater in a mussel farm.</title>
        <authorList>
            <person name="Zhao L.-H."/>
            <person name="Wang Z.-J."/>
        </authorList>
    </citation>
    <scope>NUCLEOTIDE SEQUENCE</scope>
    <source>
        <strain evidence="1">29W222</strain>
    </source>
</reference>
<comment type="caution">
    <text evidence="1">The sequence shown here is derived from an EMBL/GenBank/DDBJ whole genome shotgun (WGS) entry which is preliminary data.</text>
</comment>
<accession>A0A937G009</accession>
<organism evidence="1 2">
    <name type="scientific">Fulvivirga marina</name>
    <dbReference type="NCBI Taxonomy" id="2494733"/>
    <lineage>
        <taxon>Bacteria</taxon>
        <taxon>Pseudomonadati</taxon>
        <taxon>Bacteroidota</taxon>
        <taxon>Cytophagia</taxon>
        <taxon>Cytophagales</taxon>
        <taxon>Fulvivirgaceae</taxon>
        <taxon>Fulvivirga</taxon>
    </lineage>
</organism>
<protein>
    <submittedName>
        <fullName evidence="1">Uncharacterized protein</fullName>
    </submittedName>
</protein>
<keyword evidence="2" id="KW-1185">Reference proteome</keyword>
<dbReference type="AlphaFoldDB" id="A0A937G009"/>